<gene>
    <name evidence="2" type="ORF">DXX99_07320</name>
</gene>
<dbReference type="PANTHER" id="PTHR36443:SF1">
    <property type="entry name" value="BSR5223 PROTEIN"/>
    <property type="match status" value="1"/>
</dbReference>
<dbReference type="InterPro" id="IPR021320">
    <property type="entry name" value="DUF2905"/>
</dbReference>
<dbReference type="PANTHER" id="PTHR36443">
    <property type="entry name" value="BSR5223 PROTEIN"/>
    <property type="match status" value="1"/>
</dbReference>
<feature type="transmembrane region" description="Helical" evidence="1">
    <location>
        <begin position="48"/>
        <end position="74"/>
    </location>
</feature>
<feature type="transmembrane region" description="Helical" evidence="1">
    <location>
        <begin position="7"/>
        <end position="28"/>
    </location>
</feature>
<evidence type="ECO:0000313" key="3">
    <source>
        <dbReference type="Proteomes" id="UP000256329"/>
    </source>
</evidence>
<keyword evidence="1" id="KW-0472">Membrane</keyword>
<dbReference type="RefSeq" id="WP_015739599.1">
    <property type="nucleotide sequence ID" value="NZ_QSLN01000009.1"/>
</dbReference>
<organism evidence="2 3">
    <name type="scientific">Ammonifex thiophilus</name>
    <dbReference type="NCBI Taxonomy" id="444093"/>
    <lineage>
        <taxon>Bacteria</taxon>
        <taxon>Bacillati</taxon>
        <taxon>Bacillota</taxon>
        <taxon>Clostridia</taxon>
        <taxon>Thermoanaerobacterales</taxon>
        <taxon>Thermoanaerobacteraceae</taxon>
        <taxon>Ammonifex</taxon>
    </lineage>
</organism>
<dbReference type="EMBL" id="QSLN01000009">
    <property type="protein sequence ID" value="RDV82552.1"/>
    <property type="molecule type" value="Genomic_DNA"/>
</dbReference>
<evidence type="ECO:0000256" key="1">
    <source>
        <dbReference type="SAM" id="Phobius"/>
    </source>
</evidence>
<evidence type="ECO:0000313" key="2">
    <source>
        <dbReference type="EMBL" id="RDV82552.1"/>
    </source>
</evidence>
<keyword evidence="3" id="KW-1185">Reference proteome</keyword>
<protein>
    <submittedName>
        <fullName evidence="2">DUF2905 domain-containing protein</fullName>
    </submittedName>
</protein>
<accession>A0A3D8P4H6</accession>
<comment type="caution">
    <text evidence="2">The sequence shown here is derived from an EMBL/GenBank/DDBJ whole genome shotgun (WGS) entry which is preliminary data.</text>
</comment>
<dbReference type="OrthoDB" id="9811610at2"/>
<proteinExistence type="predicted"/>
<keyword evidence="1" id="KW-0812">Transmembrane</keyword>
<dbReference type="AlphaFoldDB" id="A0A3D8P4H6"/>
<dbReference type="Proteomes" id="UP000256329">
    <property type="component" value="Unassembled WGS sequence"/>
</dbReference>
<sequence length="76" mass="8915">MDFGQQMAKFFLLLGLFFLFLALFFFLIGKVPGLGRLPGDIYYHKGNFSFYFPLATCILLSLLLTLLLNLFFFFRR</sequence>
<keyword evidence="1" id="KW-1133">Transmembrane helix</keyword>
<name>A0A3D8P4H6_9THEO</name>
<reference evidence="2 3" key="1">
    <citation type="submission" date="2018-08" db="EMBL/GenBank/DDBJ databases">
        <title>Form III RuBisCO-mediated autotrophy in Thermodesulfobium bacteria.</title>
        <authorList>
            <person name="Toshchakov S.V."/>
            <person name="Kublanov I.V."/>
            <person name="Frolov E."/>
            <person name="Bonch-Osmolovskaya E.A."/>
            <person name="Tourova T.P."/>
            <person name="Chernych N.A."/>
            <person name="Lebedinsky A.V."/>
        </authorList>
    </citation>
    <scope>NUCLEOTIDE SEQUENCE [LARGE SCALE GENOMIC DNA]</scope>
    <source>
        <strain evidence="2 3">SR</strain>
    </source>
</reference>
<dbReference type="Pfam" id="PF11146">
    <property type="entry name" value="DUF2905"/>
    <property type="match status" value="1"/>
</dbReference>